<protein>
    <submittedName>
        <fullName evidence="2">Uncharacterized protein</fullName>
    </submittedName>
</protein>
<dbReference type="AlphaFoldDB" id="A0A0E0BQ93"/>
<dbReference type="EnsemblPlants" id="OGLUM12G06820.1">
    <property type="protein sequence ID" value="OGLUM12G06820.1"/>
    <property type="gene ID" value="OGLUM12G06820"/>
</dbReference>
<evidence type="ECO:0000313" key="3">
    <source>
        <dbReference type="Proteomes" id="UP000026961"/>
    </source>
</evidence>
<feature type="region of interest" description="Disordered" evidence="1">
    <location>
        <begin position="1"/>
        <end position="28"/>
    </location>
</feature>
<accession>A0A0E0BQ93</accession>
<dbReference type="GO" id="GO:0050734">
    <property type="term" value="F:hydroxycinnamoyltransferase activity"/>
    <property type="evidence" value="ECO:0007669"/>
    <property type="project" value="UniProtKB-ARBA"/>
</dbReference>
<keyword evidence="3" id="KW-1185">Reference proteome</keyword>
<name>A0A0E0BQ93_9ORYZ</name>
<sequence length="236" mass="25280">MEREGKRIRRTLRSPTPPDVLVLPTGHEDEHGPHGLRAPFLCIDQLLFDVDGFAAVLGTPLLLIQFMDAVADPASCWTRASHPSRCSSSESAGEPAVSPVWSRELLYARKPPKPTFQLREFNDIAAAPPAIWSCAPSLSAPATSPPHLHGRMTSFDVLAAFVWRARPRALEIPAGEDEQADVGERVEHGEAATGVRCGEGGPPAATSAEEAARTTGVAAVAEQAITGRREKGGRKR</sequence>
<reference evidence="2" key="1">
    <citation type="submission" date="2015-04" db="UniProtKB">
        <authorList>
            <consortium name="EnsemblPlants"/>
        </authorList>
    </citation>
    <scope>IDENTIFICATION</scope>
</reference>
<dbReference type="STRING" id="40148.A0A0E0BQ93"/>
<dbReference type="Gene3D" id="3.30.559.10">
    <property type="entry name" value="Chloramphenicol acetyltransferase-like domain"/>
    <property type="match status" value="1"/>
</dbReference>
<dbReference type="InterPro" id="IPR023213">
    <property type="entry name" value="CAT-like_dom_sf"/>
</dbReference>
<organism evidence="2">
    <name type="scientific">Oryza glumipatula</name>
    <dbReference type="NCBI Taxonomy" id="40148"/>
    <lineage>
        <taxon>Eukaryota</taxon>
        <taxon>Viridiplantae</taxon>
        <taxon>Streptophyta</taxon>
        <taxon>Embryophyta</taxon>
        <taxon>Tracheophyta</taxon>
        <taxon>Spermatophyta</taxon>
        <taxon>Magnoliopsida</taxon>
        <taxon>Liliopsida</taxon>
        <taxon>Poales</taxon>
        <taxon>Poaceae</taxon>
        <taxon>BOP clade</taxon>
        <taxon>Oryzoideae</taxon>
        <taxon>Oryzeae</taxon>
        <taxon>Oryzinae</taxon>
        <taxon>Oryza</taxon>
    </lineage>
</organism>
<feature type="region of interest" description="Disordered" evidence="1">
    <location>
        <begin position="190"/>
        <end position="217"/>
    </location>
</feature>
<proteinExistence type="predicted"/>
<dbReference type="HOGENOM" id="CLU_1176980_0_0_1"/>
<feature type="compositionally biased region" description="Basic residues" evidence="1">
    <location>
        <begin position="1"/>
        <end position="12"/>
    </location>
</feature>
<feature type="compositionally biased region" description="Low complexity" evidence="1">
    <location>
        <begin position="202"/>
        <end position="216"/>
    </location>
</feature>
<evidence type="ECO:0000256" key="1">
    <source>
        <dbReference type="SAM" id="MobiDB-lite"/>
    </source>
</evidence>
<evidence type="ECO:0000313" key="2">
    <source>
        <dbReference type="EnsemblPlants" id="OGLUM12G06820.1"/>
    </source>
</evidence>
<dbReference type="Gramene" id="OGLUM12G06820.1">
    <property type="protein sequence ID" value="OGLUM12G06820.1"/>
    <property type="gene ID" value="OGLUM12G06820"/>
</dbReference>
<reference evidence="2" key="2">
    <citation type="submission" date="2018-05" db="EMBL/GenBank/DDBJ databases">
        <title>OgluRS3 (Oryza glumaepatula Reference Sequence Version 3).</title>
        <authorList>
            <person name="Zhang J."/>
            <person name="Kudrna D."/>
            <person name="Lee S."/>
            <person name="Talag J."/>
            <person name="Welchert J."/>
            <person name="Wing R.A."/>
        </authorList>
    </citation>
    <scope>NUCLEOTIDE SEQUENCE [LARGE SCALE GENOMIC DNA]</scope>
</reference>
<dbReference type="Proteomes" id="UP000026961">
    <property type="component" value="Chromosome 12"/>
</dbReference>